<reference evidence="12 13" key="1">
    <citation type="submission" date="2020-04" db="EMBL/GenBank/DDBJ databases">
        <authorList>
            <person name="Alioto T."/>
            <person name="Alioto T."/>
            <person name="Gomez Garrido J."/>
        </authorList>
    </citation>
    <scope>NUCLEOTIDE SEQUENCE [LARGE SCALE GENOMIC DNA]</scope>
</reference>
<evidence type="ECO:0000259" key="11">
    <source>
        <dbReference type="Pfam" id="PF02434"/>
    </source>
</evidence>
<dbReference type="Gene3D" id="3.90.550.50">
    <property type="match status" value="2"/>
</dbReference>
<dbReference type="PANTHER" id="PTHR10811">
    <property type="entry name" value="FRINGE-RELATED"/>
    <property type="match status" value="1"/>
</dbReference>
<feature type="transmembrane region" description="Helical" evidence="10">
    <location>
        <begin position="12"/>
        <end position="32"/>
    </location>
</feature>
<evidence type="ECO:0000256" key="8">
    <source>
        <dbReference type="ARBA" id="ARBA00023136"/>
    </source>
</evidence>
<evidence type="ECO:0000313" key="13">
    <source>
        <dbReference type="Proteomes" id="UP000494165"/>
    </source>
</evidence>
<dbReference type="GO" id="GO:0016757">
    <property type="term" value="F:glycosyltransferase activity"/>
    <property type="evidence" value="ECO:0007669"/>
    <property type="project" value="UniProtKB-KW"/>
</dbReference>
<keyword evidence="8 10" id="KW-0472">Membrane</keyword>
<comment type="similarity">
    <text evidence="2">Belongs to the glycosyltransferase 31 family.</text>
</comment>
<evidence type="ECO:0000256" key="7">
    <source>
        <dbReference type="ARBA" id="ARBA00022989"/>
    </source>
</evidence>
<dbReference type="AlphaFoldDB" id="A0A8S1CTB3"/>
<accession>A0A8S1CTB3</accession>
<dbReference type="PROSITE" id="PS51257">
    <property type="entry name" value="PROKAR_LIPOPROTEIN"/>
    <property type="match status" value="1"/>
</dbReference>
<dbReference type="FunFam" id="3.90.550.50:FF:000008">
    <property type="entry name" value="Beta-1,3-glucosyltransferase"/>
    <property type="match status" value="1"/>
</dbReference>
<dbReference type="OrthoDB" id="421979at2759"/>
<keyword evidence="5 10" id="KW-0812">Transmembrane</keyword>
<evidence type="ECO:0000256" key="5">
    <source>
        <dbReference type="ARBA" id="ARBA00022692"/>
    </source>
</evidence>
<sequence>MIIRGCFHLIYPLQFFILAACIFAPFICLGSYSKYERSGTERSLVIVILDQESDNNSNTLVTELRADLEKNSQEDPHVILTTVSGNFSGEIDAWTVIPLIEKLSVNPNLSSSWYFFALPSTRINFPKLLNLLNRYNSEEPIWLGYGLHDREPTIIHHFSLLTKAKDNFLYPLFPSGFALSQGLVSSLAERWNLNNTAELHPSEFAIDASHELALFIWNEGQGPTLTHSSRFCWVKGPNCVSYPVVQPTCRPLVLTEEIFFAVKTCQKFHRTRVPIVLQTWAKKTHHFALFSDMPDFMVPGLVDLKVPNTEHGHCSKTEAIIKYVEQIMMEQPNIGWLVIADDDTILSVARLQEFLSCHSQVETPLALGERYGFRVMEPENGYNYLTGGGGMVINRAAVKLLAKECRCPADNFPDDMYIMGICLSKASIPLVHSSLFHQARPDDYAPEYLAVQKPISFHKHWQVNPFEVYKNWFDPDFPAGTPKRNVHNEL</sequence>
<dbReference type="GO" id="GO:0016020">
    <property type="term" value="C:membrane"/>
    <property type="evidence" value="ECO:0007669"/>
    <property type="project" value="UniProtKB-SubCell"/>
</dbReference>
<gene>
    <name evidence="12" type="ORF">CLODIP_2_CD08503</name>
</gene>
<organism evidence="12 13">
    <name type="scientific">Cloeon dipterum</name>
    <dbReference type="NCBI Taxonomy" id="197152"/>
    <lineage>
        <taxon>Eukaryota</taxon>
        <taxon>Metazoa</taxon>
        <taxon>Ecdysozoa</taxon>
        <taxon>Arthropoda</taxon>
        <taxon>Hexapoda</taxon>
        <taxon>Insecta</taxon>
        <taxon>Pterygota</taxon>
        <taxon>Palaeoptera</taxon>
        <taxon>Ephemeroptera</taxon>
        <taxon>Pisciforma</taxon>
        <taxon>Baetidae</taxon>
        <taxon>Cloeon</taxon>
    </lineage>
</organism>
<evidence type="ECO:0000313" key="12">
    <source>
        <dbReference type="EMBL" id="CAB3371137.1"/>
    </source>
</evidence>
<dbReference type="InterPro" id="IPR003378">
    <property type="entry name" value="Fringe-like_glycosylTrfase"/>
</dbReference>
<comment type="caution">
    <text evidence="12">The sequence shown here is derived from an EMBL/GenBank/DDBJ whole genome shotgun (WGS) entry which is preliminary data.</text>
</comment>
<dbReference type="Proteomes" id="UP000494165">
    <property type="component" value="Unassembled WGS sequence"/>
</dbReference>
<proteinExistence type="inferred from homology"/>
<keyword evidence="4" id="KW-0808">Transferase</keyword>
<evidence type="ECO:0000256" key="4">
    <source>
        <dbReference type="ARBA" id="ARBA00022679"/>
    </source>
</evidence>
<keyword evidence="13" id="KW-1185">Reference proteome</keyword>
<evidence type="ECO:0000256" key="10">
    <source>
        <dbReference type="SAM" id="Phobius"/>
    </source>
</evidence>
<comment type="subcellular location">
    <subcellularLocation>
        <location evidence="9">Endomembrane system</location>
        <topology evidence="9">Single-pass membrane protein</topology>
    </subcellularLocation>
    <subcellularLocation>
        <location evidence="1">Membrane</location>
        <topology evidence="1">Single-pass type II membrane protein</topology>
    </subcellularLocation>
</comment>
<dbReference type="GO" id="GO:0012505">
    <property type="term" value="C:endomembrane system"/>
    <property type="evidence" value="ECO:0007669"/>
    <property type="project" value="UniProtKB-SubCell"/>
</dbReference>
<keyword evidence="6" id="KW-0735">Signal-anchor</keyword>
<evidence type="ECO:0000256" key="9">
    <source>
        <dbReference type="ARBA" id="ARBA00037847"/>
    </source>
</evidence>
<name>A0A8S1CTB3_9INSE</name>
<protein>
    <recommendedName>
        <fullName evidence="11">Fringe-like glycosyltransferase domain-containing protein</fullName>
    </recommendedName>
</protein>
<evidence type="ECO:0000256" key="2">
    <source>
        <dbReference type="ARBA" id="ARBA00008661"/>
    </source>
</evidence>
<dbReference type="Pfam" id="PF02434">
    <property type="entry name" value="Fringe"/>
    <property type="match status" value="1"/>
</dbReference>
<dbReference type="EMBL" id="CADEPI010000058">
    <property type="protein sequence ID" value="CAB3371137.1"/>
    <property type="molecule type" value="Genomic_DNA"/>
</dbReference>
<keyword evidence="7 10" id="KW-1133">Transmembrane helix</keyword>
<keyword evidence="3" id="KW-0328">Glycosyltransferase</keyword>
<evidence type="ECO:0000256" key="6">
    <source>
        <dbReference type="ARBA" id="ARBA00022968"/>
    </source>
</evidence>
<feature type="domain" description="Fringe-like glycosyltransferase" evidence="11">
    <location>
        <begin position="255"/>
        <end position="469"/>
    </location>
</feature>
<evidence type="ECO:0000256" key="1">
    <source>
        <dbReference type="ARBA" id="ARBA00004606"/>
    </source>
</evidence>
<evidence type="ECO:0000256" key="3">
    <source>
        <dbReference type="ARBA" id="ARBA00022676"/>
    </source>
</evidence>